<dbReference type="STRING" id="135651.G0MPL5"/>
<dbReference type="eggNOG" id="KOG0017">
    <property type="taxonomic scope" value="Eukaryota"/>
</dbReference>
<sequence>MYSKDSSNDHKQYLGLHPPGSIEVDYSTETVECSLVSNYVWEDEEGNLKEVNQTRNVTKYEDEHKLPTYESHQLVFSAGVNDSSFPLMLAVSFGASIRSLQWQHQQDMLRVKSGLSNEVSDGNGQRPKDYIFNIATTAVEKAQLWFGMAICFYTRAGILTLVVLGIAAYCFCKFHPGAKMVSAALSINQVDVDKPDEADAPEEEVNAIAMVEQSRKDIVRVYGGCQYPPLLTFIPIIIPLICCTSAVNAIHSIPYVQITIGDKEMVALWDSGASVSYVSRSTANHLLVSIKQGKIRNAKAANGTSFAFLGTFESTIRIAGYVVEHEFLVAEDHCCPGNALLGVDFMETLDRKGISTSLRPALNKLIIGNTSIDLIGSNTQIYEVSNVVMEMVNGEVVVMQPGEEHLIKLANAADIETNQAALLKSSPEGSLLFEKTIFDPLDSRETMMRVRNTTKDVIRLAEGDIIGHGKVVYLNSLEKPAVPDIPAEANWEDQLLITEGVEFMQKIDWSGTELNTTARKQLKEIFNKNKDAFFNKDGKIGLFKGGIEHAIKIRQDLPFPESRNYRVPIGNQAEVERQVNEMLSMDIIEPSTSTFTSPIVLVKKKDGTFRFTTDFRELNAVTVKQIYLIPLISDIVDLASHGKFFTNLDLIQGFFQIPLRKQDRPLTSVSTPNGTFQYKRMPMGLCGAPHTFQSAVQQLQKMTRARLFCYLDDLLIVSDSMDQHLKDIEEVLKNIITIGFKIKIQKCKFPQREVTFLGLLVGREGVKPTPDKVRSIKDFPPPKSVTGVRAFIGMTNYFRRFIRQFAQLASPLYDLMKKDASFVWEQPQQKAFEDLKTALCSSPVLQVPRSGVPFVIESDASSIAVGALLMQIGVDGELHPIAYDSRKLSPTERKYPPIETEALGLAFAVKAFRTYILGSQVTAIVDHRPLTSLMHRRDLIGRLAKYQIILQELNLNIVYRPGKLNSVCDALSRYIGDEMSTTTKLIYNFTYKICIKRWRTGWNDKERAAEVYRKTNRVKEREVMVGDRIFVRRSQPSNKLAPRLLDGAREKVANKDDVRVDGFGGGVQQSDDDYADVESSGVHIGSDGKVADAVGLRRSERIRKRAEG</sequence>
<evidence type="ECO:0000313" key="9">
    <source>
        <dbReference type="EMBL" id="EGT39800.1"/>
    </source>
</evidence>
<keyword evidence="10" id="KW-1185">Reference proteome</keyword>
<keyword evidence="4" id="KW-0255">Endonuclease</keyword>
<dbReference type="GO" id="GO:0003964">
    <property type="term" value="F:RNA-directed DNA polymerase activity"/>
    <property type="evidence" value="ECO:0007669"/>
    <property type="project" value="UniProtKB-KW"/>
</dbReference>
<protein>
    <recommendedName>
        <fullName evidence="8">Reverse transcriptase domain-containing protein</fullName>
    </recommendedName>
</protein>
<keyword evidence="5" id="KW-0695">RNA-directed DNA polymerase</keyword>
<dbReference type="Pfam" id="PF00078">
    <property type="entry name" value="RVT_1"/>
    <property type="match status" value="1"/>
</dbReference>
<dbReference type="CDD" id="cd09274">
    <property type="entry name" value="RNase_HI_RT_Ty3"/>
    <property type="match status" value="1"/>
</dbReference>
<keyword evidence="7" id="KW-0472">Membrane</keyword>
<proteinExistence type="predicted"/>
<dbReference type="OMA" id="RYIGDEM"/>
<dbReference type="InterPro" id="IPR043502">
    <property type="entry name" value="DNA/RNA_pol_sf"/>
</dbReference>
<dbReference type="OrthoDB" id="5868531at2759"/>
<dbReference type="InterPro" id="IPR021109">
    <property type="entry name" value="Peptidase_aspartic_dom_sf"/>
</dbReference>
<keyword evidence="7" id="KW-1133">Transmembrane helix</keyword>
<evidence type="ECO:0000313" key="10">
    <source>
        <dbReference type="Proteomes" id="UP000008068"/>
    </source>
</evidence>
<evidence type="ECO:0000256" key="7">
    <source>
        <dbReference type="SAM" id="Phobius"/>
    </source>
</evidence>
<dbReference type="PANTHER" id="PTHR37984:SF5">
    <property type="entry name" value="PROTEIN NYNRIN-LIKE"/>
    <property type="match status" value="1"/>
</dbReference>
<keyword evidence="2" id="KW-0548">Nucleotidyltransferase</keyword>
<dbReference type="CDD" id="cd01647">
    <property type="entry name" value="RT_LTR"/>
    <property type="match status" value="1"/>
</dbReference>
<dbReference type="InterPro" id="IPR000477">
    <property type="entry name" value="RT_dom"/>
</dbReference>
<keyword evidence="7" id="KW-0812">Transmembrane</keyword>
<dbReference type="Gene3D" id="3.30.70.270">
    <property type="match status" value="2"/>
</dbReference>
<name>G0MPL5_CAEBE</name>
<evidence type="ECO:0000256" key="2">
    <source>
        <dbReference type="ARBA" id="ARBA00022695"/>
    </source>
</evidence>
<dbReference type="InParanoid" id="G0MPL5"/>
<keyword evidence="6" id="KW-0511">Multifunctional enzyme</keyword>
<gene>
    <name evidence="9" type="ORF">CAEBREN_00607</name>
</gene>
<dbReference type="InterPro" id="IPR043128">
    <property type="entry name" value="Rev_trsase/Diguanyl_cyclase"/>
</dbReference>
<dbReference type="SUPFAM" id="SSF50630">
    <property type="entry name" value="Acid proteases"/>
    <property type="match status" value="1"/>
</dbReference>
<keyword evidence="1" id="KW-0808">Transferase</keyword>
<dbReference type="HOGENOM" id="CLU_282169_0_0_1"/>
<dbReference type="CDD" id="cd00303">
    <property type="entry name" value="retropepsin_like"/>
    <property type="match status" value="1"/>
</dbReference>
<dbReference type="EMBL" id="GL379805">
    <property type="protein sequence ID" value="EGT39800.1"/>
    <property type="molecule type" value="Genomic_DNA"/>
</dbReference>
<evidence type="ECO:0000256" key="4">
    <source>
        <dbReference type="ARBA" id="ARBA00022759"/>
    </source>
</evidence>
<dbReference type="Gene3D" id="3.10.10.10">
    <property type="entry name" value="HIV Type 1 Reverse Transcriptase, subunit A, domain 1"/>
    <property type="match status" value="1"/>
</dbReference>
<evidence type="ECO:0000256" key="3">
    <source>
        <dbReference type="ARBA" id="ARBA00022722"/>
    </source>
</evidence>
<dbReference type="PANTHER" id="PTHR37984">
    <property type="entry name" value="PROTEIN CBG26694"/>
    <property type="match status" value="1"/>
</dbReference>
<evidence type="ECO:0000256" key="6">
    <source>
        <dbReference type="ARBA" id="ARBA00023268"/>
    </source>
</evidence>
<reference evidence="10" key="1">
    <citation type="submission" date="2011-07" db="EMBL/GenBank/DDBJ databases">
        <authorList>
            <consortium name="Caenorhabditis brenneri Sequencing and Analysis Consortium"/>
            <person name="Wilson R.K."/>
        </authorList>
    </citation>
    <scope>NUCLEOTIDE SEQUENCE [LARGE SCALE GENOMIC DNA]</scope>
    <source>
        <strain evidence="10">PB2801</strain>
    </source>
</reference>
<dbReference type="FunFam" id="3.30.70.270:FF:000026">
    <property type="entry name" value="Transposon Ty3-G Gag-Pol polyprotein"/>
    <property type="match status" value="1"/>
</dbReference>
<dbReference type="AlphaFoldDB" id="G0MPL5"/>
<dbReference type="Pfam" id="PF17919">
    <property type="entry name" value="RT_RNaseH_2"/>
    <property type="match status" value="1"/>
</dbReference>
<dbReference type="PROSITE" id="PS50878">
    <property type="entry name" value="RT_POL"/>
    <property type="match status" value="1"/>
</dbReference>
<dbReference type="GO" id="GO:0004519">
    <property type="term" value="F:endonuclease activity"/>
    <property type="evidence" value="ECO:0007669"/>
    <property type="project" value="UniProtKB-KW"/>
</dbReference>
<dbReference type="FunFam" id="3.10.20.370:FF:000001">
    <property type="entry name" value="Retrovirus-related Pol polyprotein from transposon 17.6-like protein"/>
    <property type="match status" value="1"/>
</dbReference>
<evidence type="ECO:0000256" key="5">
    <source>
        <dbReference type="ARBA" id="ARBA00022918"/>
    </source>
</evidence>
<dbReference type="InterPro" id="IPR050951">
    <property type="entry name" value="Retrovirus_Pol_polyprotein"/>
</dbReference>
<accession>G0MPL5</accession>
<dbReference type="Gene3D" id="2.40.70.10">
    <property type="entry name" value="Acid Proteases"/>
    <property type="match status" value="1"/>
</dbReference>
<feature type="transmembrane region" description="Helical" evidence="7">
    <location>
        <begin position="144"/>
        <end position="172"/>
    </location>
</feature>
<keyword evidence="3" id="KW-0540">Nuclease</keyword>
<dbReference type="Proteomes" id="UP000008068">
    <property type="component" value="Unassembled WGS sequence"/>
</dbReference>
<dbReference type="InterPro" id="IPR041577">
    <property type="entry name" value="RT_RNaseH_2"/>
</dbReference>
<dbReference type="Pfam" id="PF13975">
    <property type="entry name" value="gag-asp_proteas"/>
    <property type="match status" value="1"/>
</dbReference>
<dbReference type="SUPFAM" id="SSF56672">
    <property type="entry name" value="DNA/RNA polymerases"/>
    <property type="match status" value="1"/>
</dbReference>
<feature type="domain" description="Reverse transcriptase" evidence="8">
    <location>
        <begin position="583"/>
        <end position="761"/>
    </location>
</feature>
<keyword evidence="4" id="KW-0378">Hydrolase</keyword>
<dbReference type="Gene3D" id="3.10.20.370">
    <property type="match status" value="1"/>
</dbReference>
<organism evidence="10">
    <name type="scientific">Caenorhabditis brenneri</name>
    <name type="common">Nematode worm</name>
    <dbReference type="NCBI Taxonomy" id="135651"/>
    <lineage>
        <taxon>Eukaryota</taxon>
        <taxon>Metazoa</taxon>
        <taxon>Ecdysozoa</taxon>
        <taxon>Nematoda</taxon>
        <taxon>Chromadorea</taxon>
        <taxon>Rhabditida</taxon>
        <taxon>Rhabditina</taxon>
        <taxon>Rhabditomorpha</taxon>
        <taxon>Rhabditoidea</taxon>
        <taxon>Rhabditidae</taxon>
        <taxon>Peloderinae</taxon>
        <taxon>Caenorhabditis</taxon>
    </lineage>
</organism>
<evidence type="ECO:0000259" key="8">
    <source>
        <dbReference type="PROSITE" id="PS50878"/>
    </source>
</evidence>
<evidence type="ECO:0000256" key="1">
    <source>
        <dbReference type="ARBA" id="ARBA00022679"/>
    </source>
</evidence>